<protein>
    <submittedName>
        <fullName evidence="1">Uncharacterized protein</fullName>
    </submittedName>
</protein>
<gene>
    <name evidence="1" type="ORF">SAMN02745220_02836</name>
</gene>
<reference evidence="1 2" key="1">
    <citation type="submission" date="2016-12" db="EMBL/GenBank/DDBJ databases">
        <authorList>
            <person name="Song W.-J."/>
            <person name="Kurnit D.M."/>
        </authorList>
    </citation>
    <scope>NUCLEOTIDE SEQUENCE [LARGE SCALE GENOMIC DNA]</scope>
    <source>
        <strain evidence="1 2">DSM 18488</strain>
    </source>
</reference>
<organism evidence="1 2">
    <name type="scientific">Desulfopila aestuarii DSM 18488</name>
    <dbReference type="NCBI Taxonomy" id="1121416"/>
    <lineage>
        <taxon>Bacteria</taxon>
        <taxon>Pseudomonadati</taxon>
        <taxon>Thermodesulfobacteriota</taxon>
        <taxon>Desulfobulbia</taxon>
        <taxon>Desulfobulbales</taxon>
        <taxon>Desulfocapsaceae</taxon>
        <taxon>Desulfopila</taxon>
    </lineage>
</organism>
<proteinExistence type="predicted"/>
<keyword evidence="2" id="KW-1185">Reference proteome</keyword>
<evidence type="ECO:0000313" key="1">
    <source>
        <dbReference type="EMBL" id="SHO49395.1"/>
    </source>
</evidence>
<dbReference type="STRING" id="1121416.SAMN02745220_02836"/>
<accession>A0A1M7Y9T2</accession>
<dbReference type="OrthoDB" id="5431290at2"/>
<sequence>MGDIQRAVTIFTPGKTYEGFIDIPNESLRTIDVFNSNSIYWKDPAEKSFEDALLINDASVILEGNTRLTKLSRVQVRLVDVMFFFDSLADSGDRLEKIRAATLKTRTGEETSSVNIITHLRGDAFYYISGIFYGLFKSKSKQRYIPLTQPSITAVLRVAGGWQKKKIALPGSFVGVSTSHIEACSFKDYV</sequence>
<dbReference type="Proteomes" id="UP000184603">
    <property type="component" value="Unassembled WGS sequence"/>
</dbReference>
<dbReference type="EMBL" id="FRFE01000013">
    <property type="protein sequence ID" value="SHO49395.1"/>
    <property type="molecule type" value="Genomic_DNA"/>
</dbReference>
<dbReference type="AlphaFoldDB" id="A0A1M7Y9T2"/>
<evidence type="ECO:0000313" key="2">
    <source>
        <dbReference type="Proteomes" id="UP000184603"/>
    </source>
</evidence>
<name>A0A1M7Y9T2_9BACT</name>
<dbReference type="RefSeq" id="WP_073614153.1">
    <property type="nucleotide sequence ID" value="NZ_FRFE01000013.1"/>
</dbReference>